<dbReference type="PANTHER" id="PTHR11575:SF24">
    <property type="entry name" value="5'-NUCLEOTIDASE"/>
    <property type="match status" value="1"/>
</dbReference>
<dbReference type="NCBIfam" id="TIGR01409">
    <property type="entry name" value="TAT_signal_seq"/>
    <property type="match status" value="1"/>
</dbReference>
<sequence>MENNRRGFLRKVGAIGAGAALISANPILSIAEEISVNTDDNSSESEFTISILQTTDVHCQVHPHDELFWENDQSVFRKTGGYAHLATYLKKEKKRNPDTFIIDTGDMFQGSELSVKTSGKAMVPVLNELGYDLYLPGNWEVIYYKKAMQTLLGSLNAPKVCANMYHDLGDGKKGELIFQPYHIWNVKGVKIGFIGYTDPLVPVRQSPSYSKGIIYTKPEENLAHYIDVLKNQEQCAYVLMLSHLGLSQQIHIANLPECEGIDYILGGDTHERVRKPIQCKYSKVVEPGAFGSFVGKLELRIKDGKVVQDDYSLVEIDSKKYKADKSISRLIEENEIPFEDDINTIAGYSTIPLYRYFVIENTIDTLILDALKWKIKEADIVLSNGFRFCPPNATVDSTGNIPITNGYIYDMLPVDSVVRTGSVTGKQITDWLERELNNVFAEDASQRLGGWVIKFKGMKVSFNAFADNGKRVKEVEVDGKPLDYGKTYRICACEREGDPLDMLCRMRGVSNASNTPFTLHSVLKEYLKLNSPVTPEPPLSAKVLDAPQKLLTQVTGVDYQFR</sequence>
<dbReference type="InterPro" id="IPR019546">
    <property type="entry name" value="TAT_signal_bac_arc"/>
</dbReference>
<dbReference type="PRINTS" id="PR01607">
    <property type="entry name" value="APYRASEFAMLY"/>
</dbReference>
<dbReference type="OrthoDB" id="9775118at2"/>
<dbReference type="PROSITE" id="PS51318">
    <property type="entry name" value="TAT"/>
    <property type="match status" value="1"/>
</dbReference>
<name>A0A1G9V6X4_9SPHI</name>
<keyword evidence="1" id="KW-0732">Signal</keyword>
<dbReference type="GO" id="GO:0009166">
    <property type="term" value="P:nucleotide catabolic process"/>
    <property type="evidence" value="ECO:0007669"/>
    <property type="project" value="InterPro"/>
</dbReference>
<protein>
    <submittedName>
        <fullName evidence="5">Tat (Twin-arginine translocation) pathway signal sequence</fullName>
    </submittedName>
</protein>
<dbReference type="InterPro" id="IPR004843">
    <property type="entry name" value="Calcineurin-like_PHP"/>
</dbReference>
<gene>
    <name evidence="5" type="ORF">SAMN05421813_11954</name>
</gene>
<proteinExistence type="inferred from homology"/>
<dbReference type="InterPro" id="IPR008334">
    <property type="entry name" value="5'-Nucleotdase_C"/>
</dbReference>
<dbReference type="Pfam" id="PF02872">
    <property type="entry name" value="5_nucleotid_C"/>
    <property type="match status" value="1"/>
</dbReference>
<feature type="domain" description="Calcineurin-like phosphoesterase" evidence="3">
    <location>
        <begin position="50"/>
        <end position="271"/>
    </location>
</feature>
<dbReference type="PANTHER" id="PTHR11575">
    <property type="entry name" value="5'-NUCLEOTIDASE-RELATED"/>
    <property type="match status" value="1"/>
</dbReference>
<reference evidence="6" key="1">
    <citation type="submission" date="2016-10" db="EMBL/GenBank/DDBJ databases">
        <authorList>
            <person name="Varghese N."/>
            <person name="Submissions S."/>
        </authorList>
    </citation>
    <scope>NUCLEOTIDE SEQUENCE [LARGE SCALE GENOMIC DNA]</scope>
    <source>
        <strain evidence="6">DSM 24536</strain>
    </source>
</reference>
<dbReference type="SUPFAM" id="SSF56300">
    <property type="entry name" value="Metallo-dependent phosphatases"/>
    <property type="match status" value="1"/>
</dbReference>
<keyword evidence="2" id="KW-0378">Hydrolase</keyword>
<evidence type="ECO:0000256" key="1">
    <source>
        <dbReference type="ARBA" id="ARBA00022729"/>
    </source>
</evidence>
<organism evidence="5 6">
    <name type="scientific">Daejeonella rubra</name>
    <dbReference type="NCBI Taxonomy" id="990371"/>
    <lineage>
        <taxon>Bacteria</taxon>
        <taxon>Pseudomonadati</taxon>
        <taxon>Bacteroidota</taxon>
        <taxon>Sphingobacteriia</taxon>
        <taxon>Sphingobacteriales</taxon>
        <taxon>Sphingobacteriaceae</taxon>
        <taxon>Daejeonella</taxon>
    </lineage>
</organism>
<dbReference type="STRING" id="990371.SAMN05421813_11954"/>
<dbReference type="InterPro" id="IPR036907">
    <property type="entry name" value="5'-Nucleotdase_C_sf"/>
</dbReference>
<dbReference type="InterPro" id="IPR006179">
    <property type="entry name" value="5_nucleotidase/apyrase"/>
</dbReference>
<dbReference type="AlphaFoldDB" id="A0A1G9V6X4"/>
<dbReference type="Gene3D" id="3.90.780.10">
    <property type="entry name" value="5'-Nucleotidase, C-terminal domain"/>
    <property type="match status" value="1"/>
</dbReference>
<dbReference type="GO" id="GO:0000166">
    <property type="term" value="F:nucleotide binding"/>
    <property type="evidence" value="ECO:0007669"/>
    <property type="project" value="UniProtKB-KW"/>
</dbReference>
<keyword evidence="2" id="KW-0547">Nucleotide-binding</keyword>
<evidence type="ECO:0000256" key="2">
    <source>
        <dbReference type="RuleBase" id="RU362119"/>
    </source>
</evidence>
<dbReference type="SUPFAM" id="SSF55816">
    <property type="entry name" value="5'-nucleotidase (syn. UDP-sugar hydrolase), C-terminal domain"/>
    <property type="match status" value="1"/>
</dbReference>
<evidence type="ECO:0000259" key="4">
    <source>
        <dbReference type="Pfam" id="PF02872"/>
    </source>
</evidence>
<evidence type="ECO:0000313" key="6">
    <source>
        <dbReference type="Proteomes" id="UP000199226"/>
    </source>
</evidence>
<dbReference type="EMBL" id="FNHH01000019">
    <property type="protein sequence ID" value="SDM67948.1"/>
    <property type="molecule type" value="Genomic_DNA"/>
</dbReference>
<dbReference type="GO" id="GO:0016787">
    <property type="term" value="F:hydrolase activity"/>
    <property type="evidence" value="ECO:0007669"/>
    <property type="project" value="UniProtKB-KW"/>
</dbReference>
<evidence type="ECO:0000313" key="5">
    <source>
        <dbReference type="EMBL" id="SDM67948.1"/>
    </source>
</evidence>
<keyword evidence="6" id="KW-1185">Reference proteome</keyword>
<dbReference type="InterPro" id="IPR006311">
    <property type="entry name" value="TAT_signal"/>
</dbReference>
<comment type="similarity">
    <text evidence="2">Belongs to the 5'-nucleotidase family.</text>
</comment>
<dbReference type="GO" id="GO:0030288">
    <property type="term" value="C:outer membrane-bounded periplasmic space"/>
    <property type="evidence" value="ECO:0007669"/>
    <property type="project" value="TreeGrafter"/>
</dbReference>
<feature type="domain" description="5'-Nucleotidase C-terminal" evidence="4">
    <location>
        <begin position="360"/>
        <end position="491"/>
    </location>
</feature>
<dbReference type="Proteomes" id="UP000199226">
    <property type="component" value="Unassembled WGS sequence"/>
</dbReference>
<evidence type="ECO:0000259" key="3">
    <source>
        <dbReference type="Pfam" id="PF00149"/>
    </source>
</evidence>
<accession>A0A1G9V6X4</accession>
<dbReference type="InterPro" id="IPR029052">
    <property type="entry name" value="Metallo-depent_PP-like"/>
</dbReference>
<dbReference type="Gene3D" id="3.60.21.10">
    <property type="match status" value="1"/>
</dbReference>
<dbReference type="RefSeq" id="WP_090705510.1">
    <property type="nucleotide sequence ID" value="NZ_FNHH01000019.1"/>
</dbReference>
<dbReference type="Pfam" id="PF00149">
    <property type="entry name" value="Metallophos"/>
    <property type="match status" value="1"/>
</dbReference>